<accession>A0ABN1MFD5</accession>
<proteinExistence type="predicted"/>
<dbReference type="EMBL" id="BAAAFG010000012">
    <property type="protein sequence ID" value="GAA0871835.1"/>
    <property type="molecule type" value="Genomic_DNA"/>
</dbReference>
<comment type="caution">
    <text evidence="1">The sequence shown here is derived from an EMBL/GenBank/DDBJ whole genome shotgun (WGS) entry which is preliminary data.</text>
</comment>
<evidence type="ECO:0000313" key="2">
    <source>
        <dbReference type="Proteomes" id="UP001500507"/>
    </source>
</evidence>
<protein>
    <recommendedName>
        <fullName evidence="3">DUF4105 domain-containing protein</fullName>
    </recommendedName>
</protein>
<evidence type="ECO:0000313" key="1">
    <source>
        <dbReference type="EMBL" id="GAA0871835.1"/>
    </source>
</evidence>
<sequence>MKQTLRTTLTLGLFILIYCSTFAQDKKFIAFCADSSGIGHAFISLGYEDSQRLMTVNEGSWGLYPKESLSGGKSLIMGEVPGKIVDDFLRTTDLILVVTVTDEEYNDATSKLNEWRTRNYELLESDCLTFLIDVANILSSKLDIPKRKGFENHPAKFLEKLIGNNN</sequence>
<evidence type="ECO:0008006" key="3">
    <source>
        <dbReference type="Google" id="ProtNLM"/>
    </source>
</evidence>
<organism evidence="1 2">
    <name type="scientific">Gangjinia marincola</name>
    <dbReference type="NCBI Taxonomy" id="578463"/>
    <lineage>
        <taxon>Bacteria</taxon>
        <taxon>Pseudomonadati</taxon>
        <taxon>Bacteroidota</taxon>
        <taxon>Flavobacteriia</taxon>
        <taxon>Flavobacteriales</taxon>
        <taxon>Flavobacteriaceae</taxon>
        <taxon>Gangjinia</taxon>
    </lineage>
</organism>
<gene>
    <name evidence="1" type="ORF">GCM10009117_09810</name>
</gene>
<dbReference type="Proteomes" id="UP001500507">
    <property type="component" value="Unassembled WGS sequence"/>
</dbReference>
<dbReference type="RefSeq" id="WP_343764617.1">
    <property type="nucleotide sequence ID" value="NZ_BAAAFG010000012.1"/>
</dbReference>
<reference evidence="1 2" key="1">
    <citation type="journal article" date="2019" name="Int. J. Syst. Evol. Microbiol.">
        <title>The Global Catalogue of Microorganisms (GCM) 10K type strain sequencing project: providing services to taxonomists for standard genome sequencing and annotation.</title>
        <authorList>
            <consortium name="The Broad Institute Genomics Platform"/>
            <consortium name="The Broad Institute Genome Sequencing Center for Infectious Disease"/>
            <person name="Wu L."/>
            <person name="Ma J."/>
        </authorList>
    </citation>
    <scope>NUCLEOTIDE SEQUENCE [LARGE SCALE GENOMIC DNA]</scope>
    <source>
        <strain evidence="1 2">JCM 16082</strain>
    </source>
</reference>
<name>A0ABN1MFD5_9FLAO</name>
<keyword evidence="2" id="KW-1185">Reference proteome</keyword>